<dbReference type="PANTHER" id="PTHR24220">
    <property type="entry name" value="IMPORT ATP-BINDING PROTEIN"/>
    <property type="match status" value="1"/>
</dbReference>
<evidence type="ECO:0000259" key="4">
    <source>
        <dbReference type="PROSITE" id="PS50893"/>
    </source>
</evidence>
<dbReference type="SUPFAM" id="SSF52540">
    <property type="entry name" value="P-loop containing nucleoside triphosphate hydrolases"/>
    <property type="match status" value="1"/>
</dbReference>
<dbReference type="GO" id="GO:0005524">
    <property type="term" value="F:ATP binding"/>
    <property type="evidence" value="ECO:0007669"/>
    <property type="project" value="UniProtKB-KW"/>
</dbReference>
<feature type="domain" description="ABC transporter" evidence="4">
    <location>
        <begin position="16"/>
        <end position="251"/>
    </location>
</feature>
<evidence type="ECO:0000256" key="1">
    <source>
        <dbReference type="ARBA" id="ARBA00022448"/>
    </source>
</evidence>
<dbReference type="InterPro" id="IPR027417">
    <property type="entry name" value="P-loop_NTPase"/>
</dbReference>
<dbReference type="CDD" id="cd03255">
    <property type="entry name" value="ABC_MJ0796_LolCDE_FtsE"/>
    <property type="match status" value="1"/>
</dbReference>
<keyword evidence="3 5" id="KW-0067">ATP-binding</keyword>
<organism evidence="5 6">
    <name type="scientific">Natrialba swarupiae</name>
    <dbReference type="NCBI Taxonomy" id="2448032"/>
    <lineage>
        <taxon>Archaea</taxon>
        <taxon>Methanobacteriati</taxon>
        <taxon>Methanobacteriota</taxon>
        <taxon>Stenosarchaea group</taxon>
        <taxon>Halobacteria</taxon>
        <taxon>Halobacteriales</taxon>
        <taxon>Natrialbaceae</taxon>
        <taxon>Natrialba</taxon>
    </lineage>
</organism>
<dbReference type="SMART" id="SM00382">
    <property type="entry name" value="AAA"/>
    <property type="match status" value="1"/>
</dbReference>
<gene>
    <name evidence="5" type="ORF">FYC77_18570</name>
</gene>
<evidence type="ECO:0000256" key="3">
    <source>
        <dbReference type="ARBA" id="ARBA00022840"/>
    </source>
</evidence>
<dbReference type="GO" id="GO:0098796">
    <property type="term" value="C:membrane protein complex"/>
    <property type="evidence" value="ECO:0007669"/>
    <property type="project" value="UniProtKB-ARBA"/>
</dbReference>
<dbReference type="AlphaFoldDB" id="A0A5D5AFC5"/>
<evidence type="ECO:0000313" key="5">
    <source>
        <dbReference type="EMBL" id="TYT60489.1"/>
    </source>
</evidence>
<dbReference type="InterPro" id="IPR015854">
    <property type="entry name" value="ABC_transpr_LolD-like"/>
</dbReference>
<keyword evidence="6" id="KW-1185">Reference proteome</keyword>
<dbReference type="GO" id="GO:0005886">
    <property type="term" value="C:plasma membrane"/>
    <property type="evidence" value="ECO:0007669"/>
    <property type="project" value="TreeGrafter"/>
</dbReference>
<dbReference type="PROSITE" id="PS00211">
    <property type="entry name" value="ABC_TRANSPORTER_1"/>
    <property type="match status" value="1"/>
</dbReference>
<keyword evidence="1" id="KW-0813">Transport</keyword>
<proteinExistence type="predicted"/>
<dbReference type="Pfam" id="PF00005">
    <property type="entry name" value="ABC_tran"/>
    <property type="match status" value="1"/>
</dbReference>
<dbReference type="EMBL" id="VTAW01000040">
    <property type="protein sequence ID" value="TYT60489.1"/>
    <property type="molecule type" value="Genomic_DNA"/>
</dbReference>
<evidence type="ECO:0000256" key="2">
    <source>
        <dbReference type="ARBA" id="ARBA00022741"/>
    </source>
</evidence>
<sequence length="251" mass="27106">MAIPAPDHRTTHPPIVAATNVTKVYTRGSGPGRFGRLLGRSEPPTVEAVSDVSLTIQPGEIVGLAGPSGSGKSTLLHLLAGLEVPTEGSVQFQQTDIASYSTRRRTRLRLEEIGIVFQRFHLVDSLSARANVALPLVELGVGRRKRRERATEMLDRVGLGDRLGHKPGELSGGEQQRVAIARALVTDPALVVADEPTGELDTETGEQILAEFRRVATERTVVLASHDRETLAIADRIVRLHDGTIVEQGDE</sequence>
<dbReference type="InterPro" id="IPR003439">
    <property type="entry name" value="ABC_transporter-like_ATP-bd"/>
</dbReference>
<dbReference type="FunFam" id="3.40.50.300:FF:000032">
    <property type="entry name" value="Export ABC transporter ATP-binding protein"/>
    <property type="match status" value="1"/>
</dbReference>
<accession>A0A5D5AFC5</accession>
<protein>
    <submittedName>
        <fullName evidence="5">ABC transporter ATP-binding protein</fullName>
    </submittedName>
</protein>
<dbReference type="GO" id="GO:0016887">
    <property type="term" value="F:ATP hydrolysis activity"/>
    <property type="evidence" value="ECO:0007669"/>
    <property type="project" value="InterPro"/>
</dbReference>
<dbReference type="InterPro" id="IPR017911">
    <property type="entry name" value="MacB-like_ATP-bd"/>
</dbReference>
<dbReference type="Gene3D" id="3.40.50.300">
    <property type="entry name" value="P-loop containing nucleotide triphosphate hydrolases"/>
    <property type="match status" value="1"/>
</dbReference>
<keyword evidence="2" id="KW-0547">Nucleotide-binding</keyword>
<evidence type="ECO:0000313" key="6">
    <source>
        <dbReference type="Proteomes" id="UP000324104"/>
    </source>
</evidence>
<reference evidence="5 6" key="1">
    <citation type="submission" date="2019-08" db="EMBL/GenBank/DDBJ databases">
        <title>Archaea genome.</title>
        <authorList>
            <person name="Kajale S."/>
            <person name="Shouche Y."/>
            <person name="Deshpande N."/>
            <person name="Sharma A."/>
        </authorList>
    </citation>
    <scope>NUCLEOTIDE SEQUENCE [LARGE SCALE GENOMIC DNA]</scope>
    <source>
        <strain evidence="5 6">ESP3B_9</strain>
    </source>
</reference>
<name>A0A5D5AFC5_9EURY</name>
<comment type="caution">
    <text evidence="5">The sequence shown here is derived from an EMBL/GenBank/DDBJ whole genome shotgun (WGS) entry which is preliminary data.</text>
</comment>
<dbReference type="Proteomes" id="UP000324104">
    <property type="component" value="Unassembled WGS sequence"/>
</dbReference>
<dbReference type="RefSeq" id="WP_149082992.1">
    <property type="nucleotide sequence ID" value="NZ_VTAW01000040.1"/>
</dbReference>
<dbReference type="PANTHER" id="PTHR24220:SF86">
    <property type="entry name" value="ABC TRANSPORTER ABCH.1"/>
    <property type="match status" value="1"/>
</dbReference>
<dbReference type="PROSITE" id="PS50893">
    <property type="entry name" value="ABC_TRANSPORTER_2"/>
    <property type="match status" value="1"/>
</dbReference>
<dbReference type="InterPro" id="IPR017871">
    <property type="entry name" value="ABC_transporter-like_CS"/>
</dbReference>
<dbReference type="GO" id="GO:0022857">
    <property type="term" value="F:transmembrane transporter activity"/>
    <property type="evidence" value="ECO:0007669"/>
    <property type="project" value="TreeGrafter"/>
</dbReference>
<dbReference type="InterPro" id="IPR003593">
    <property type="entry name" value="AAA+_ATPase"/>
</dbReference>